<dbReference type="InterPro" id="IPR023346">
    <property type="entry name" value="Lysozyme-like_dom_sf"/>
</dbReference>
<evidence type="ECO:0000259" key="2">
    <source>
        <dbReference type="Pfam" id="PF01464"/>
    </source>
</evidence>
<proteinExistence type="inferred from homology"/>
<evidence type="ECO:0000313" key="3">
    <source>
        <dbReference type="EMBL" id="WGK70426.1"/>
    </source>
</evidence>
<reference evidence="3 4" key="1">
    <citation type="submission" date="2023-04" db="EMBL/GenBank/DDBJ databases">
        <title>Spirochaete genome identified in red abalone sample constitutes a novel genus.</title>
        <authorList>
            <person name="Sharma S.P."/>
            <person name="Purcell C.M."/>
            <person name="Hyde J.R."/>
            <person name="Severin A.J."/>
        </authorList>
    </citation>
    <scope>NUCLEOTIDE SEQUENCE [LARGE SCALE GENOMIC DNA]</scope>
    <source>
        <strain evidence="3 4">SP-2023</strain>
    </source>
</reference>
<dbReference type="InterPro" id="IPR008258">
    <property type="entry name" value="Transglycosylase_SLT_dom_1"/>
</dbReference>
<dbReference type="CDD" id="cd13401">
    <property type="entry name" value="Slt70-like"/>
    <property type="match status" value="1"/>
</dbReference>
<protein>
    <submittedName>
        <fullName evidence="3">Lytic transglycosylase domain-containing protein</fullName>
    </submittedName>
</protein>
<sequence length="742" mass="85527">MLSLSSCNTAGTAQSLVWGMAPDQVQDRLAQRKLGEIKNHLGRNKTEETMQEALLLGQDSLYTIAMIFAEEKEWNLYHRAMVTQAHSGSDYGRKIAFDYMAEHRIFSAKDRLKSLQKHLKNEPEDEKQLTNAASLALARGKVDLARDYWSQSAASKRKPGEHLSFGQAILGLKLALSERDGPTANEYMRRVVLDFPVNSGHRTLHKNLGVRLAWRELLKKGRDGPELLQSLNWKRALLQKKFSETLPVLFASGEPDRNLRFWWSQHVLIEDTGRAMLAANNYRSQSRNVENGRKYLKNLLSRESPPDSLDKLAHNSLAYWYIRNNRNYDDMEKYRSQFRGDAELRPWLLTEYLYFFKNSAHWPALPAFLKSWYEEQPGEVSLNKNSIRLFRELYRNMSASKKVVPLQELYQSALEWGNKELILESAWNYRLAKGRPLSREEWQQMPGKLRNRTLSGIRLFILRADHADQGEKLLSDLPDHEPKGMLTPSEQMLHDLLSSLIDNGFANEALRLARLHHKDLARSSIVDFARRIQAEGRYDVSMRMVAQLTYDDNYRISREALELFYPKAFFELMKNFSTEHKLPLPIFYGLVRQESYFAPAVVSHAGAVGLSQLMPATMREVAGKIGYRDPDAKDPETNLKIGSYYLRYLVNHRWTKDFGQALMAYNAGLGNIRRWKARLGGRNSLEFNNAIPVRETRLYVQKISVAAIYYSVLYDWDDPISVLRSIYPDNFPSGEASPESSE</sequence>
<dbReference type="PANTHER" id="PTHR37423">
    <property type="entry name" value="SOLUBLE LYTIC MUREIN TRANSGLYCOSYLASE-RELATED"/>
    <property type="match status" value="1"/>
</dbReference>
<gene>
    <name evidence="3" type="ORF">P0082_03035</name>
</gene>
<feature type="domain" description="Transglycosylase SLT" evidence="2">
    <location>
        <begin position="578"/>
        <end position="682"/>
    </location>
</feature>
<evidence type="ECO:0000313" key="4">
    <source>
        <dbReference type="Proteomes" id="UP001228690"/>
    </source>
</evidence>
<dbReference type="Pfam" id="PF01464">
    <property type="entry name" value="SLT"/>
    <property type="match status" value="1"/>
</dbReference>
<dbReference type="Gene3D" id="1.10.530.10">
    <property type="match status" value="1"/>
</dbReference>
<comment type="similarity">
    <text evidence="1">Belongs to the transglycosylase Slt family.</text>
</comment>
<dbReference type="PANTHER" id="PTHR37423:SF2">
    <property type="entry name" value="MEMBRANE-BOUND LYTIC MUREIN TRANSGLYCOSYLASE C"/>
    <property type="match status" value="1"/>
</dbReference>
<dbReference type="EMBL" id="CP123443">
    <property type="protein sequence ID" value="WGK70426.1"/>
    <property type="molecule type" value="Genomic_DNA"/>
</dbReference>
<evidence type="ECO:0000256" key="1">
    <source>
        <dbReference type="ARBA" id="ARBA00007734"/>
    </source>
</evidence>
<name>A0ABY8MKJ7_9SPIO</name>
<dbReference type="NCBIfam" id="NF047373">
    <property type="entry name" value="BB0259_flg_lyt"/>
    <property type="match status" value="1"/>
</dbReference>
<dbReference type="Proteomes" id="UP001228690">
    <property type="component" value="Chromosome"/>
</dbReference>
<dbReference type="SUPFAM" id="SSF53955">
    <property type="entry name" value="Lysozyme-like"/>
    <property type="match status" value="1"/>
</dbReference>
<accession>A0ABY8MKJ7</accession>
<organism evidence="3 4">
    <name type="scientific">Candidatus Haliotispira prima</name>
    <dbReference type="NCBI Taxonomy" id="3034016"/>
    <lineage>
        <taxon>Bacteria</taxon>
        <taxon>Pseudomonadati</taxon>
        <taxon>Spirochaetota</taxon>
        <taxon>Spirochaetia</taxon>
        <taxon>Spirochaetales</taxon>
        <taxon>Spirochaetaceae</taxon>
        <taxon>Candidatus Haliotispira</taxon>
    </lineage>
</organism>
<keyword evidence="4" id="KW-1185">Reference proteome</keyword>